<proteinExistence type="predicted"/>
<evidence type="ECO:0000256" key="1">
    <source>
        <dbReference type="SAM" id="Phobius"/>
    </source>
</evidence>
<name>A0ABQ1GU29_9BACL</name>
<gene>
    <name evidence="2" type="ORF">GCM10007416_24110</name>
</gene>
<dbReference type="Proteomes" id="UP000617979">
    <property type="component" value="Unassembled WGS sequence"/>
</dbReference>
<organism evidence="2 3">
    <name type="scientific">Kroppenstedtia guangzhouensis</name>
    <dbReference type="NCBI Taxonomy" id="1274356"/>
    <lineage>
        <taxon>Bacteria</taxon>
        <taxon>Bacillati</taxon>
        <taxon>Bacillota</taxon>
        <taxon>Bacilli</taxon>
        <taxon>Bacillales</taxon>
        <taxon>Thermoactinomycetaceae</taxon>
        <taxon>Kroppenstedtia</taxon>
    </lineage>
</organism>
<comment type="caution">
    <text evidence="2">The sequence shown here is derived from an EMBL/GenBank/DDBJ whole genome shotgun (WGS) entry which is preliminary data.</text>
</comment>
<evidence type="ECO:0000313" key="3">
    <source>
        <dbReference type="Proteomes" id="UP000617979"/>
    </source>
</evidence>
<keyword evidence="1" id="KW-0812">Transmembrane</keyword>
<keyword evidence="1" id="KW-1133">Transmembrane helix</keyword>
<evidence type="ECO:0000313" key="2">
    <source>
        <dbReference type="EMBL" id="GGA50136.1"/>
    </source>
</evidence>
<accession>A0ABQ1GU29</accession>
<dbReference type="RefSeq" id="WP_188432774.1">
    <property type="nucleotide sequence ID" value="NZ_BMEX01000008.1"/>
</dbReference>
<sequence>MMRKGLITLVLGLVVTLLGMCVLYRRERMIGELRDRQIRGWGVYGFGLAHILLGGLAAVVGRFR</sequence>
<keyword evidence="1" id="KW-0472">Membrane</keyword>
<protein>
    <submittedName>
        <fullName evidence="2">Uncharacterized protein</fullName>
    </submittedName>
</protein>
<keyword evidence="3" id="KW-1185">Reference proteome</keyword>
<dbReference type="EMBL" id="BMEX01000008">
    <property type="protein sequence ID" value="GGA50136.1"/>
    <property type="molecule type" value="Genomic_DNA"/>
</dbReference>
<reference evidence="3" key="1">
    <citation type="journal article" date="2019" name="Int. J. Syst. Evol. Microbiol.">
        <title>The Global Catalogue of Microorganisms (GCM) 10K type strain sequencing project: providing services to taxonomists for standard genome sequencing and annotation.</title>
        <authorList>
            <consortium name="The Broad Institute Genomics Platform"/>
            <consortium name="The Broad Institute Genome Sequencing Center for Infectious Disease"/>
            <person name="Wu L."/>
            <person name="Ma J."/>
        </authorList>
    </citation>
    <scope>NUCLEOTIDE SEQUENCE [LARGE SCALE GENOMIC DNA]</scope>
    <source>
        <strain evidence="3">CGMCC 1.12404</strain>
    </source>
</reference>
<feature type="transmembrane region" description="Helical" evidence="1">
    <location>
        <begin position="41"/>
        <end position="61"/>
    </location>
</feature>